<dbReference type="AlphaFoldDB" id="A0A9D0ZRZ0"/>
<dbReference type="PANTHER" id="PTHR30404:SF0">
    <property type="entry name" value="N-ACETYLMURAMOYL-L-ALANINE AMIDASE AMIC"/>
    <property type="match status" value="1"/>
</dbReference>
<reference evidence="4" key="2">
    <citation type="journal article" date="2021" name="PeerJ">
        <title>Extensive microbial diversity within the chicken gut microbiome revealed by metagenomics and culture.</title>
        <authorList>
            <person name="Gilroy R."/>
            <person name="Ravi A."/>
            <person name="Getino M."/>
            <person name="Pursley I."/>
            <person name="Horton D.L."/>
            <person name="Alikhan N.F."/>
            <person name="Baker D."/>
            <person name="Gharbi K."/>
            <person name="Hall N."/>
            <person name="Watson M."/>
            <person name="Adriaenssens E.M."/>
            <person name="Foster-Nyarko E."/>
            <person name="Jarju S."/>
            <person name="Secka A."/>
            <person name="Antonio M."/>
            <person name="Oren A."/>
            <person name="Chaudhuri R.R."/>
            <person name="La Ragione R."/>
            <person name="Hildebrand F."/>
            <person name="Pallen M.J."/>
        </authorList>
    </citation>
    <scope>NUCLEOTIDE SEQUENCE</scope>
    <source>
        <strain evidence="4">CHK147-3167</strain>
    </source>
</reference>
<name>A0A9D0ZRZ0_9FIRM</name>
<dbReference type="GO" id="GO:0030288">
    <property type="term" value="C:outer membrane-bounded periplasmic space"/>
    <property type="evidence" value="ECO:0007669"/>
    <property type="project" value="TreeGrafter"/>
</dbReference>
<evidence type="ECO:0000256" key="1">
    <source>
        <dbReference type="ARBA" id="ARBA00022801"/>
    </source>
</evidence>
<proteinExistence type="predicted"/>
<dbReference type="EMBL" id="DVFV01000140">
    <property type="protein sequence ID" value="HIQ91574.1"/>
    <property type="molecule type" value="Genomic_DNA"/>
</dbReference>
<keyword evidence="1" id="KW-0378">Hydrolase</keyword>
<keyword evidence="2" id="KW-0472">Membrane</keyword>
<dbReference type="GO" id="GO:0008745">
    <property type="term" value="F:N-acetylmuramoyl-L-alanine amidase activity"/>
    <property type="evidence" value="ECO:0007669"/>
    <property type="project" value="InterPro"/>
</dbReference>
<protein>
    <submittedName>
        <fullName evidence="4">N-acetylmuramoyl-L-alanine amidase</fullName>
    </submittedName>
</protein>
<keyword evidence="2" id="KW-1133">Transmembrane helix</keyword>
<dbReference type="SUPFAM" id="SSF53187">
    <property type="entry name" value="Zn-dependent exopeptidases"/>
    <property type="match status" value="1"/>
</dbReference>
<evidence type="ECO:0000313" key="5">
    <source>
        <dbReference type="Proteomes" id="UP000886786"/>
    </source>
</evidence>
<organism evidence="4 5">
    <name type="scientific">Candidatus Coprosoma intestinipullorum</name>
    <dbReference type="NCBI Taxonomy" id="2840752"/>
    <lineage>
        <taxon>Bacteria</taxon>
        <taxon>Bacillati</taxon>
        <taxon>Bacillota</taxon>
        <taxon>Bacillota incertae sedis</taxon>
        <taxon>Candidatus Coprosoma</taxon>
    </lineage>
</organism>
<feature type="domain" description="MurNAc-LAA" evidence="3">
    <location>
        <begin position="193"/>
        <end position="438"/>
    </location>
</feature>
<dbReference type="Gene3D" id="3.40.630.40">
    <property type="entry name" value="Zn-dependent exopeptidases"/>
    <property type="match status" value="1"/>
</dbReference>
<accession>A0A9D0ZRZ0</accession>
<dbReference type="PANTHER" id="PTHR30404">
    <property type="entry name" value="N-ACETYLMURAMOYL-L-ALANINE AMIDASE"/>
    <property type="match status" value="1"/>
</dbReference>
<evidence type="ECO:0000256" key="2">
    <source>
        <dbReference type="SAM" id="Phobius"/>
    </source>
</evidence>
<dbReference type="Pfam" id="PF01520">
    <property type="entry name" value="Amidase_3"/>
    <property type="match status" value="1"/>
</dbReference>
<dbReference type="Proteomes" id="UP000886786">
    <property type="component" value="Unassembled WGS sequence"/>
</dbReference>
<dbReference type="InterPro" id="IPR050695">
    <property type="entry name" value="N-acetylmuramoyl_amidase_3"/>
</dbReference>
<gene>
    <name evidence="4" type="ORF">IAB27_08200</name>
</gene>
<dbReference type="InterPro" id="IPR002508">
    <property type="entry name" value="MurNAc-LAA_cat"/>
</dbReference>
<dbReference type="CDD" id="cd02696">
    <property type="entry name" value="MurNAc-LAA"/>
    <property type="match status" value="1"/>
</dbReference>
<evidence type="ECO:0000259" key="3">
    <source>
        <dbReference type="Pfam" id="PF01520"/>
    </source>
</evidence>
<sequence>MKKKKKKIRKYIRLFIVFVVVLIFVFAVFVTLKNTVLKPSFLKNVSYDNYVSIKYYDIYGTHLNFKGEFENKDNLSNLKLILKDNDKEITIPWEINENNNKIEFTTSDYINEGISLESLTKGTYYLLVKGQAEDEDIYYPLENNTEYDNLEYYTLTKNGKNNKIDITWDNYEGNEILKFQIKNTSLPNDVYDITIDPGHDANDTGKLACSNGSPVTNSGLCKTGTLYKESDVNLALAKEIKNQLENQGYKVKLTRENEKDTLPTYGHMGSATTANDTKSKFNLAIHHNSSGISGGSSYLKGLELYIANDSSLDLAKLFVKNITEYANTQTSPKTQDKIEDGIYQRFFTEEEINEEENPPANKSTNTIYYYTIREVGGIATHAYNDGRYDNLDKNPYYNSNNTAESYLFEMGYLDDVQDLKNINNNKEGYAKGIVAALSEYLEN</sequence>
<dbReference type="GO" id="GO:0009253">
    <property type="term" value="P:peptidoglycan catabolic process"/>
    <property type="evidence" value="ECO:0007669"/>
    <property type="project" value="InterPro"/>
</dbReference>
<comment type="caution">
    <text evidence="4">The sequence shown here is derived from an EMBL/GenBank/DDBJ whole genome shotgun (WGS) entry which is preliminary data.</text>
</comment>
<evidence type="ECO:0000313" key="4">
    <source>
        <dbReference type="EMBL" id="HIQ91574.1"/>
    </source>
</evidence>
<reference evidence="4" key="1">
    <citation type="submission" date="2020-10" db="EMBL/GenBank/DDBJ databases">
        <authorList>
            <person name="Gilroy R."/>
        </authorList>
    </citation>
    <scope>NUCLEOTIDE SEQUENCE</scope>
    <source>
        <strain evidence="4">CHK147-3167</strain>
    </source>
</reference>
<feature type="transmembrane region" description="Helical" evidence="2">
    <location>
        <begin position="12"/>
        <end position="32"/>
    </location>
</feature>
<keyword evidence="2" id="KW-0812">Transmembrane</keyword>